<evidence type="ECO:0000259" key="8">
    <source>
        <dbReference type="PROSITE" id="PS51225"/>
    </source>
</evidence>
<evidence type="ECO:0000256" key="6">
    <source>
        <dbReference type="SAM" id="MobiDB-lite"/>
    </source>
</evidence>
<dbReference type="Ensembl" id="ENSORLT00000038589.1">
    <property type="protein sequence ID" value="ENSORLP00000034860.1"/>
    <property type="gene ID" value="ENSORLG00000024510.1"/>
</dbReference>
<dbReference type="Proteomes" id="UP000001038">
    <property type="component" value="Chromosome 4"/>
</dbReference>
<dbReference type="GeneTree" id="ENSGT00950000183102"/>
<dbReference type="STRING" id="8090.ENSORLP00000034860"/>
<proteinExistence type="predicted"/>
<feature type="region of interest" description="Disordered" evidence="6">
    <location>
        <begin position="114"/>
        <end position="147"/>
    </location>
</feature>
<evidence type="ECO:0000313" key="10">
    <source>
        <dbReference type="Proteomes" id="UP000001038"/>
    </source>
</evidence>
<reference evidence="9" key="2">
    <citation type="submission" date="2025-08" db="UniProtKB">
        <authorList>
            <consortium name="Ensembl"/>
        </authorList>
    </citation>
    <scope>IDENTIFICATION</scope>
    <source>
        <strain evidence="9">Hd-rR</strain>
    </source>
</reference>
<feature type="transmembrane region" description="Helical" evidence="7">
    <location>
        <begin position="171"/>
        <end position="195"/>
    </location>
</feature>
<dbReference type="GeneID" id="101167197"/>
<organism evidence="9 10">
    <name type="scientific">Oryzias latipes</name>
    <name type="common">Japanese rice fish</name>
    <name type="synonym">Japanese killifish</name>
    <dbReference type="NCBI Taxonomy" id="8090"/>
    <lineage>
        <taxon>Eukaryota</taxon>
        <taxon>Metazoa</taxon>
        <taxon>Chordata</taxon>
        <taxon>Craniata</taxon>
        <taxon>Vertebrata</taxon>
        <taxon>Euteleostomi</taxon>
        <taxon>Actinopterygii</taxon>
        <taxon>Neopterygii</taxon>
        <taxon>Teleostei</taxon>
        <taxon>Neoteleostei</taxon>
        <taxon>Acanthomorphata</taxon>
        <taxon>Ovalentaria</taxon>
        <taxon>Atherinomorphae</taxon>
        <taxon>Beloniformes</taxon>
        <taxon>Adrianichthyidae</taxon>
        <taxon>Oryziinae</taxon>
        <taxon>Oryzias</taxon>
    </lineage>
</organism>
<keyword evidence="2 5" id="KW-0812">Transmembrane</keyword>
<dbReference type="AlphaFoldDB" id="A0A3B3HSY6"/>
<feature type="transmembrane region" description="Helical" evidence="7">
    <location>
        <begin position="316"/>
        <end position="337"/>
    </location>
</feature>
<feature type="transmembrane region" description="Helical" evidence="7">
    <location>
        <begin position="257"/>
        <end position="280"/>
    </location>
</feature>
<feature type="compositionally biased region" description="Polar residues" evidence="6">
    <location>
        <begin position="133"/>
        <end position="145"/>
    </location>
</feature>
<reference evidence="9 10" key="1">
    <citation type="journal article" date="2007" name="Nature">
        <title>The medaka draft genome and insights into vertebrate genome evolution.</title>
        <authorList>
            <person name="Kasahara M."/>
            <person name="Naruse K."/>
            <person name="Sasaki S."/>
            <person name="Nakatani Y."/>
            <person name="Qu W."/>
            <person name="Ahsan B."/>
            <person name="Yamada T."/>
            <person name="Nagayasu Y."/>
            <person name="Doi K."/>
            <person name="Kasai Y."/>
            <person name="Jindo T."/>
            <person name="Kobayashi D."/>
            <person name="Shimada A."/>
            <person name="Toyoda A."/>
            <person name="Kuroki Y."/>
            <person name="Fujiyama A."/>
            <person name="Sasaki T."/>
            <person name="Shimizu A."/>
            <person name="Asakawa S."/>
            <person name="Shimizu N."/>
            <person name="Hashimoto S."/>
            <person name="Yang J."/>
            <person name="Lee Y."/>
            <person name="Matsushima K."/>
            <person name="Sugano S."/>
            <person name="Sakaizumi M."/>
            <person name="Narita T."/>
            <person name="Ohishi K."/>
            <person name="Haga S."/>
            <person name="Ohta F."/>
            <person name="Nomoto H."/>
            <person name="Nogata K."/>
            <person name="Morishita T."/>
            <person name="Endo T."/>
            <person name="Shin-I T."/>
            <person name="Takeda H."/>
            <person name="Morishita S."/>
            <person name="Kohara Y."/>
        </authorList>
    </citation>
    <scope>NUCLEOTIDE SEQUENCE [LARGE SCALE GENOMIC DNA]</scope>
    <source>
        <strain evidence="9 10">Hd-rR</strain>
    </source>
</reference>
<name>A0A3B3HSY6_ORYLA</name>
<dbReference type="Bgee" id="ENSORLG00000024510">
    <property type="expression patterns" value="Expressed in pharyngeal gill and 6 other cell types or tissues"/>
</dbReference>
<dbReference type="GO" id="GO:0019911">
    <property type="term" value="F:structural constituent of myelin sheath"/>
    <property type="evidence" value="ECO:0000318"/>
    <property type="project" value="GO_Central"/>
</dbReference>
<dbReference type="InterPro" id="IPR050578">
    <property type="entry name" value="MARVEL-CKLF_proteins"/>
</dbReference>
<sequence length="360" mass="40656">MPMKTFGLLDNFYVYHCVGICVERPTPPEGLFAAADSQQPKKLLCVCLVTLQLRRQDLLTCSSVFRLLRQVRWVELFRSGVRQSSSLIVERGRFINGLWSNFIELKFHLAGMSQQTGSNQDNQGADGGKQEETTPLNETQPPTQNRRSHHTLRFRILRVLYKCMDILTRRAIVLIFAILTNILVLVCVVSAQFGIVDTSLNLQGTDLELVRDMDTQFSQKKLPGMYGGVIFSLILGLVSLVFVVFGSKPPLQMSQNWMKAAFGFQVVGAVLYVIAVSVYLHFVIQVNSSDECKQRERIYSRNGYTWMNCDVSGADAAAALFGLITAILYTAGAVFTFQTDRRVSRFIQERDEEAKKQRNQ</sequence>
<dbReference type="KEGG" id="ola:101167197"/>
<evidence type="ECO:0000256" key="7">
    <source>
        <dbReference type="SAM" id="Phobius"/>
    </source>
</evidence>
<evidence type="ECO:0000256" key="1">
    <source>
        <dbReference type="ARBA" id="ARBA00004141"/>
    </source>
</evidence>
<dbReference type="PANTHER" id="PTHR22776:SF98">
    <property type="entry name" value="MARVEL DOMAIN-CONTAINING PROTEIN"/>
    <property type="match status" value="1"/>
</dbReference>
<evidence type="ECO:0000256" key="3">
    <source>
        <dbReference type="ARBA" id="ARBA00022989"/>
    </source>
</evidence>
<keyword evidence="3 7" id="KW-1133">Transmembrane helix</keyword>
<dbReference type="PROSITE" id="PS51225">
    <property type="entry name" value="MARVEL"/>
    <property type="match status" value="1"/>
</dbReference>
<dbReference type="RefSeq" id="XP_011472569.2">
    <property type="nucleotide sequence ID" value="XM_011474267.3"/>
</dbReference>
<evidence type="ECO:0000256" key="4">
    <source>
        <dbReference type="ARBA" id="ARBA00023136"/>
    </source>
</evidence>
<evidence type="ECO:0000313" key="9">
    <source>
        <dbReference type="Ensembl" id="ENSORLP00000034860.1"/>
    </source>
</evidence>
<accession>A0A3B3HSY6</accession>
<protein>
    <submittedName>
        <fullName evidence="9">Si:ch211-191a24.4</fullName>
    </submittedName>
</protein>
<gene>
    <name evidence="9" type="primary">LOC101167197</name>
</gene>
<keyword evidence="10" id="KW-1185">Reference proteome</keyword>
<dbReference type="InParanoid" id="A0A3B3HSY6"/>
<dbReference type="GO" id="GO:0042552">
    <property type="term" value="P:myelination"/>
    <property type="evidence" value="ECO:0000318"/>
    <property type="project" value="GO_Central"/>
</dbReference>
<evidence type="ECO:0000256" key="5">
    <source>
        <dbReference type="PROSITE-ProRule" id="PRU00581"/>
    </source>
</evidence>
<reference evidence="9" key="3">
    <citation type="submission" date="2025-09" db="UniProtKB">
        <authorList>
            <consortium name="Ensembl"/>
        </authorList>
    </citation>
    <scope>IDENTIFICATION</scope>
    <source>
        <strain evidence="9">Hd-rR</strain>
    </source>
</reference>
<comment type="subcellular location">
    <subcellularLocation>
        <location evidence="1">Membrane</location>
        <topology evidence="1">Multi-pass membrane protein</topology>
    </subcellularLocation>
</comment>
<dbReference type="PANTHER" id="PTHR22776">
    <property type="entry name" value="MARVEL-CONTAINING POTENTIAL LIPID RAFT-ASSOCIATED PROTEIN"/>
    <property type="match status" value="1"/>
</dbReference>
<keyword evidence="4 5" id="KW-0472">Membrane</keyword>
<dbReference type="OrthoDB" id="9946445at2759"/>
<feature type="domain" description="MARVEL" evidence="8">
    <location>
        <begin position="165"/>
        <end position="341"/>
    </location>
</feature>
<feature type="transmembrane region" description="Helical" evidence="7">
    <location>
        <begin position="225"/>
        <end position="245"/>
    </location>
</feature>
<dbReference type="GO" id="GO:0016020">
    <property type="term" value="C:membrane"/>
    <property type="evidence" value="ECO:0000318"/>
    <property type="project" value="GO_Central"/>
</dbReference>
<dbReference type="InterPro" id="IPR008253">
    <property type="entry name" value="Marvel"/>
</dbReference>
<feature type="compositionally biased region" description="Polar residues" evidence="6">
    <location>
        <begin position="114"/>
        <end position="123"/>
    </location>
</feature>
<evidence type="ECO:0000256" key="2">
    <source>
        <dbReference type="ARBA" id="ARBA00022692"/>
    </source>
</evidence>